<dbReference type="GO" id="GO:0003729">
    <property type="term" value="F:mRNA binding"/>
    <property type="evidence" value="ECO:0007669"/>
    <property type="project" value="InterPro"/>
</dbReference>
<dbReference type="Pfam" id="PF09405">
    <property type="entry name" value="Btz"/>
    <property type="match status" value="1"/>
</dbReference>
<feature type="compositionally biased region" description="Basic and acidic residues" evidence="13">
    <location>
        <begin position="228"/>
        <end position="251"/>
    </location>
</feature>
<evidence type="ECO:0000256" key="2">
    <source>
        <dbReference type="ARBA" id="ARBA00004496"/>
    </source>
</evidence>
<feature type="compositionally biased region" description="Polar residues" evidence="13">
    <location>
        <begin position="7"/>
        <end position="16"/>
    </location>
</feature>
<keyword evidence="7" id="KW-0509">mRNA transport</keyword>
<evidence type="ECO:0000256" key="9">
    <source>
        <dbReference type="ARBA" id="ARBA00022884"/>
    </source>
</evidence>
<feature type="region of interest" description="Disordered" evidence="13">
    <location>
        <begin position="1"/>
        <end position="257"/>
    </location>
</feature>
<dbReference type="GO" id="GO:0051028">
    <property type="term" value="P:mRNA transport"/>
    <property type="evidence" value="ECO:0007669"/>
    <property type="project" value="UniProtKB-KW"/>
</dbReference>
<evidence type="ECO:0000313" key="16">
    <source>
        <dbReference type="Proteomes" id="UP000016923"/>
    </source>
</evidence>
<dbReference type="GO" id="GO:0006417">
    <property type="term" value="P:regulation of translation"/>
    <property type="evidence" value="ECO:0007669"/>
    <property type="project" value="UniProtKB-KW"/>
</dbReference>
<dbReference type="InterPro" id="IPR018545">
    <property type="entry name" value="Btz_dom"/>
</dbReference>
<evidence type="ECO:0000256" key="5">
    <source>
        <dbReference type="ARBA" id="ARBA00022490"/>
    </source>
</evidence>
<dbReference type="InterPro" id="IPR044796">
    <property type="entry name" value="MLN51_plant"/>
</dbReference>
<protein>
    <recommendedName>
        <fullName evidence="14">Btz domain-containing protein</fullName>
    </recommendedName>
</protein>
<dbReference type="GO" id="GO:0006397">
    <property type="term" value="P:mRNA processing"/>
    <property type="evidence" value="ECO:0007669"/>
    <property type="project" value="UniProtKB-KW"/>
</dbReference>
<gene>
    <name evidence="15" type="ORF">F503_00977</name>
</gene>
<organism evidence="15 16">
    <name type="scientific">Ophiostoma piceae (strain UAMH 11346)</name>
    <name type="common">Sap stain fungus</name>
    <dbReference type="NCBI Taxonomy" id="1262450"/>
    <lineage>
        <taxon>Eukaryota</taxon>
        <taxon>Fungi</taxon>
        <taxon>Dikarya</taxon>
        <taxon>Ascomycota</taxon>
        <taxon>Pezizomycotina</taxon>
        <taxon>Sordariomycetes</taxon>
        <taxon>Sordariomycetidae</taxon>
        <taxon>Ophiostomatales</taxon>
        <taxon>Ophiostomataceae</taxon>
        <taxon>Ophiostoma</taxon>
    </lineage>
</organism>
<accession>S3C3X7</accession>
<feature type="region of interest" description="Disordered" evidence="13">
    <location>
        <begin position="696"/>
        <end position="722"/>
    </location>
</feature>
<evidence type="ECO:0000313" key="15">
    <source>
        <dbReference type="EMBL" id="EPE08194.1"/>
    </source>
</evidence>
<name>S3C3X7_OPHP1</name>
<feature type="domain" description="Btz" evidence="14">
    <location>
        <begin position="203"/>
        <end position="348"/>
    </location>
</feature>
<feature type="compositionally biased region" description="Pro residues" evidence="13">
    <location>
        <begin position="196"/>
        <end position="205"/>
    </location>
</feature>
<proteinExistence type="inferred from homology"/>
<dbReference type="GO" id="GO:0000184">
    <property type="term" value="P:nuclear-transcribed mRNA catabolic process, nonsense-mediated decay"/>
    <property type="evidence" value="ECO:0007669"/>
    <property type="project" value="UniProtKB-KW"/>
</dbReference>
<evidence type="ECO:0000256" key="13">
    <source>
        <dbReference type="SAM" id="MobiDB-lite"/>
    </source>
</evidence>
<evidence type="ECO:0000256" key="8">
    <source>
        <dbReference type="ARBA" id="ARBA00022845"/>
    </source>
</evidence>
<dbReference type="GO" id="GO:0005737">
    <property type="term" value="C:cytoplasm"/>
    <property type="evidence" value="ECO:0007669"/>
    <property type="project" value="UniProtKB-SubCell"/>
</dbReference>
<feature type="compositionally biased region" description="Low complexity" evidence="13">
    <location>
        <begin position="601"/>
        <end position="612"/>
    </location>
</feature>
<feature type="compositionally biased region" description="Polar residues" evidence="13">
    <location>
        <begin position="533"/>
        <end position="544"/>
    </location>
</feature>
<evidence type="ECO:0000256" key="12">
    <source>
        <dbReference type="ARBA" id="ARBA00023242"/>
    </source>
</evidence>
<feature type="compositionally biased region" description="Polar residues" evidence="13">
    <location>
        <begin position="341"/>
        <end position="361"/>
    </location>
</feature>
<dbReference type="AlphaFoldDB" id="S3C3X7"/>
<evidence type="ECO:0000256" key="3">
    <source>
        <dbReference type="ARBA" id="ARBA00009548"/>
    </source>
</evidence>
<dbReference type="OMA" id="NIMNIAP"/>
<evidence type="ECO:0000256" key="4">
    <source>
        <dbReference type="ARBA" id="ARBA00022448"/>
    </source>
</evidence>
<feature type="compositionally biased region" description="Low complexity" evidence="13">
    <location>
        <begin position="163"/>
        <end position="195"/>
    </location>
</feature>
<dbReference type="GO" id="GO:0035145">
    <property type="term" value="C:exon-exon junction complex"/>
    <property type="evidence" value="ECO:0007669"/>
    <property type="project" value="InterPro"/>
</dbReference>
<evidence type="ECO:0000256" key="11">
    <source>
        <dbReference type="ARBA" id="ARBA00023187"/>
    </source>
</evidence>
<evidence type="ECO:0000256" key="6">
    <source>
        <dbReference type="ARBA" id="ARBA00022664"/>
    </source>
</evidence>
<feature type="compositionally biased region" description="Pro residues" evidence="13">
    <location>
        <begin position="613"/>
        <end position="640"/>
    </location>
</feature>
<feature type="region of interest" description="Disordered" evidence="13">
    <location>
        <begin position="337"/>
        <end position="361"/>
    </location>
</feature>
<evidence type="ECO:0000256" key="7">
    <source>
        <dbReference type="ARBA" id="ARBA00022816"/>
    </source>
</evidence>
<keyword evidence="11" id="KW-0508">mRNA splicing</keyword>
<keyword evidence="4" id="KW-0813">Transport</keyword>
<feature type="compositionally biased region" description="Low complexity" evidence="13">
    <location>
        <begin position="115"/>
        <end position="149"/>
    </location>
</feature>
<keyword evidence="8" id="KW-0810">Translation regulation</keyword>
<keyword evidence="10" id="KW-0866">Nonsense-mediated mRNA decay</keyword>
<dbReference type="STRING" id="1262450.S3C3X7"/>
<reference evidence="15 16" key="1">
    <citation type="journal article" date="2013" name="BMC Genomics">
        <title>The genome and transcriptome of the pine saprophyte Ophiostoma piceae, and a comparison with the bark beetle-associated pine pathogen Grosmannia clavigera.</title>
        <authorList>
            <person name="Haridas S."/>
            <person name="Wang Y."/>
            <person name="Lim L."/>
            <person name="Massoumi Alamouti S."/>
            <person name="Jackman S."/>
            <person name="Docking R."/>
            <person name="Robertson G."/>
            <person name="Birol I."/>
            <person name="Bohlmann J."/>
            <person name="Breuil C."/>
        </authorList>
    </citation>
    <scope>NUCLEOTIDE SEQUENCE [LARGE SCALE GENOMIC DNA]</scope>
    <source>
        <strain evidence="15 16">UAMH 11346</strain>
    </source>
</reference>
<dbReference type="OrthoDB" id="5413466at2759"/>
<comment type="subcellular location">
    <subcellularLocation>
        <location evidence="2">Cytoplasm</location>
    </subcellularLocation>
    <subcellularLocation>
        <location evidence="1">Nucleus</location>
    </subcellularLocation>
</comment>
<dbReference type="VEuPathDB" id="FungiDB:F503_00977"/>
<feature type="compositionally biased region" description="Low complexity" evidence="13">
    <location>
        <begin position="208"/>
        <end position="227"/>
    </location>
</feature>
<dbReference type="SMART" id="SM01044">
    <property type="entry name" value="Btz"/>
    <property type="match status" value="1"/>
</dbReference>
<keyword evidence="12" id="KW-0539">Nucleus</keyword>
<evidence type="ECO:0000259" key="14">
    <source>
        <dbReference type="SMART" id="SM01044"/>
    </source>
</evidence>
<dbReference type="EMBL" id="KE148149">
    <property type="protein sequence ID" value="EPE08194.1"/>
    <property type="molecule type" value="Genomic_DNA"/>
</dbReference>
<dbReference type="PANTHER" id="PTHR46837">
    <property type="entry name" value="PROTEIN MLN51 HOMOLOG"/>
    <property type="match status" value="1"/>
</dbReference>
<feature type="compositionally biased region" description="Basic residues" evidence="13">
    <location>
        <begin position="17"/>
        <end position="29"/>
    </location>
</feature>
<evidence type="ECO:0000256" key="10">
    <source>
        <dbReference type="ARBA" id="ARBA00023161"/>
    </source>
</evidence>
<comment type="similarity">
    <text evidence="3">Belongs to the CASC3 family.</text>
</comment>
<keyword evidence="9" id="KW-0694">RNA-binding</keyword>
<dbReference type="HOGENOM" id="CLU_018142_0_0_1"/>
<evidence type="ECO:0000256" key="1">
    <source>
        <dbReference type="ARBA" id="ARBA00004123"/>
    </source>
</evidence>
<keyword evidence="5" id="KW-0963">Cytoplasm</keyword>
<dbReference type="Proteomes" id="UP000016923">
    <property type="component" value="Unassembled WGS sequence"/>
</dbReference>
<keyword evidence="6" id="KW-0507">mRNA processing</keyword>
<dbReference type="GO" id="GO:0008380">
    <property type="term" value="P:RNA splicing"/>
    <property type="evidence" value="ECO:0007669"/>
    <property type="project" value="UniProtKB-KW"/>
</dbReference>
<sequence>MAAATAVPSSNATQKHNVPRRKRLVGQRRRVGEDDGSDDHDGRGDSAVDLINDGCLTDGSTASDERDPVATSSDTGRVDDALPSRPASGRKGPASRDNKRGPKQGLGHGQGHGTVASARVPRRPSSAAESRASDAVPRSDAVSAVVAAARRAESTPPSRQQLAASTTATAATTNPKASSNAMSKAPSEATSSAAPTPAPKAPQPPIVSSSAAATPAATPPGSAGAQQPRRESAYEKQRREHDLYKQRRDEDPAFVPNRGAFFMHDHRGAGPSANGFRPFARPGRGGRGGRGGFAATFAPMHNQFQNQADPTVNAPWAHDMHDTVARPNASRVAIAPRRQNFDTSSQYGGSQMSITVPPSVNTIPTCPSSDVPINRSMSVEKQLGTMTIRAFFPPLKEPITFEKFKVMQYTKLPDHRPPLRRDKAVIIDLPGHPKFQKFPAVDRSFIFIPRALRPNQQRSRGGRTRSVMGSISGFSRRTSMYGGSYYNGSIYNGSVYNGSVYNGSVYTPSVAPSRRSSIAQDAVRDFIISPTSSSFSRPQMTMDNTAGRPVVRLPPSANFGNQLQQPMGPGPMPMLVNMPPFSHAPQPFQHPQSYPPPFTQPPHHQQQQQYRPQPGPPPPSQAPQAPAPQPQNHPLPPRPPYQETRPSQNLPMHQPRPQKAVSLENIEAPVNASTVHNQPYSNAFHQQMPIQMASNGYPLSAESHSRHPSSSQPPHSTGTPLSQIPERAIHAAPFQPTNASQHAAPAAQAGPPAYYGAPGGNYTVMQSTPQQPYYYSTPNVPGAGGYMPAPPPQGPVPTTYNQGDVSGTASSAAPQNMMAQEINGMVYYMNAPQVQPSYPAYQQPAAPMHGGYMPGGMNGMVAPAPTDQYYYGPMYYSQ</sequence>
<dbReference type="PANTHER" id="PTHR46837:SF5">
    <property type="entry name" value="PROTEIN MLN51 HOMOLOG"/>
    <property type="match status" value="1"/>
</dbReference>
<keyword evidence="16" id="KW-1185">Reference proteome</keyword>
<dbReference type="eggNOG" id="ENOG502QUZZ">
    <property type="taxonomic scope" value="Eukaryota"/>
</dbReference>
<feature type="region of interest" description="Disordered" evidence="13">
    <location>
        <begin position="533"/>
        <end position="659"/>
    </location>
</feature>
<feature type="compositionally biased region" description="Low complexity" evidence="13">
    <location>
        <begin position="560"/>
        <end position="580"/>
    </location>
</feature>